<evidence type="ECO:0000313" key="4">
    <source>
        <dbReference type="EMBL" id="ADE32219.1"/>
    </source>
</evidence>
<evidence type="ECO:0000313" key="5">
    <source>
        <dbReference type="Proteomes" id="UP000002359"/>
    </source>
</evidence>
<name>D5AK54_STRGZ</name>
<dbReference type="PATRIC" id="fig|423211.3.peg.1736"/>
<dbReference type="Gene3D" id="3.20.20.70">
    <property type="entry name" value="Aldolase class I"/>
    <property type="match status" value="1"/>
</dbReference>
<dbReference type="Pfam" id="PF00682">
    <property type="entry name" value="HMGL-like"/>
    <property type="match status" value="1"/>
</dbReference>
<keyword evidence="1 2" id="KW-0808">Transferase</keyword>
<dbReference type="Proteomes" id="UP000002359">
    <property type="component" value="Chromosome"/>
</dbReference>
<feature type="domain" description="Pyruvate carboxyltransferase" evidence="3">
    <location>
        <begin position="4"/>
        <end position="42"/>
    </location>
</feature>
<dbReference type="InterPro" id="IPR000891">
    <property type="entry name" value="PYR_CT"/>
</dbReference>
<comment type="similarity">
    <text evidence="2">Belongs to the alpha-IPM synthase/homocitrate synthase family.</text>
</comment>
<dbReference type="InterPro" id="IPR002034">
    <property type="entry name" value="AIPM/Hcit_synth_CS"/>
</dbReference>
<dbReference type="EMBL" id="CP000837">
    <property type="protein sequence ID" value="ADE32219.1"/>
    <property type="molecule type" value="Genomic_DNA"/>
</dbReference>
<dbReference type="HOGENOM" id="CLU_3258453_0_0_9"/>
<dbReference type="GO" id="GO:0046912">
    <property type="term" value="F:acyltransferase activity, acyl groups converted into alkyl on transfer"/>
    <property type="evidence" value="ECO:0007669"/>
    <property type="project" value="InterPro"/>
</dbReference>
<dbReference type="PROSITE" id="PS50991">
    <property type="entry name" value="PYR_CT"/>
    <property type="match status" value="1"/>
</dbReference>
<dbReference type="GO" id="GO:0019752">
    <property type="term" value="P:carboxylic acid metabolic process"/>
    <property type="evidence" value="ECO:0007669"/>
    <property type="project" value="InterPro"/>
</dbReference>
<protein>
    <submittedName>
        <fullName evidence="4">Isopropylmalate/homocitrate/citramalate synthase</fullName>
    </submittedName>
</protein>
<proteinExistence type="inferred from homology"/>
<sequence length="42" mass="4855">MRVIEFLDTTLRDGEQTPGVNFSIKEKVHHRQAVGKMGDFCY</sequence>
<dbReference type="SUPFAM" id="SSF51569">
    <property type="entry name" value="Aldolase"/>
    <property type="match status" value="1"/>
</dbReference>
<evidence type="ECO:0000256" key="1">
    <source>
        <dbReference type="ARBA" id="ARBA00022679"/>
    </source>
</evidence>
<gene>
    <name evidence="4" type="ordered locus">SSGZ1_1763</name>
</gene>
<evidence type="ECO:0000259" key="3">
    <source>
        <dbReference type="PROSITE" id="PS50991"/>
    </source>
</evidence>
<accession>D5AK54</accession>
<dbReference type="InterPro" id="IPR013785">
    <property type="entry name" value="Aldolase_TIM"/>
</dbReference>
<reference evidence="4 5" key="1">
    <citation type="journal article" date="2009" name="J. Infect. Dis.">
        <title>Clinical, experimental, and genomic differences between intermediately pathogenic, highly pathogenic, and epidemic Streptococcus suis.</title>
        <authorList>
            <person name="Ye C."/>
            <person name="Zheng H."/>
            <person name="Zhang J."/>
            <person name="Jing H."/>
            <person name="Wang L."/>
            <person name="Xiong Y."/>
            <person name="Wang W."/>
            <person name="Zhou Z."/>
            <person name="Sun Q."/>
            <person name="Luo X."/>
            <person name="Du H."/>
            <person name="Gottschalk M."/>
            <person name="Xu J."/>
        </authorList>
    </citation>
    <scope>NUCLEOTIDE SEQUENCE [LARGE SCALE GENOMIC DNA]</scope>
    <source>
        <strain evidence="4 5">GZ1</strain>
    </source>
</reference>
<organism evidence="4 5">
    <name type="scientific">Streptococcus suis (strain GZ1)</name>
    <dbReference type="NCBI Taxonomy" id="423211"/>
    <lineage>
        <taxon>Bacteria</taxon>
        <taxon>Bacillati</taxon>
        <taxon>Bacillota</taxon>
        <taxon>Bacilli</taxon>
        <taxon>Lactobacillales</taxon>
        <taxon>Streptococcaceae</taxon>
        <taxon>Streptococcus</taxon>
    </lineage>
</organism>
<evidence type="ECO:0000256" key="2">
    <source>
        <dbReference type="RuleBase" id="RU003523"/>
    </source>
</evidence>
<dbReference type="KEGG" id="ssw:SSGZ1_1763"/>
<dbReference type="AlphaFoldDB" id="D5AK54"/>
<dbReference type="PROSITE" id="PS00815">
    <property type="entry name" value="AIPM_HOMOCIT_SYNTH_1"/>
    <property type="match status" value="1"/>
</dbReference>